<evidence type="ECO:0000313" key="1">
    <source>
        <dbReference type="EMBL" id="EJK65244.1"/>
    </source>
</evidence>
<protein>
    <submittedName>
        <fullName evidence="1">Uncharacterized protein</fullName>
    </submittedName>
</protein>
<dbReference type="AlphaFoldDB" id="K0SJX5"/>
<accession>K0SJX5</accession>
<proteinExistence type="predicted"/>
<dbReference type="Proteomes" id="UP000266841">
    <property type="component" value="Unassembled WGS sequence"/>
</dbReference>
<name>K0SJX5_THAOC</name>
<reference evidence="1 2" key="1">
    <citation type="journal article" date="2012" name="Genome Biol.">
        <title>Genome and low-iron response of an oceanic diatom adapted to chronic iron limitation.</title>
        <authorList>
            <person name="Lommer M."/>
            <person name="Specht M."/>
            <person name="Roy A.S."/>
            <person name="Kraemer L."/>
            <person name="Andreson R."/>
            <person name="Gutowska M.A."/>
            <person name="Wolf J."/>
            <person name="Bergner S.V."/>
            <person name="Schilhabel M.B."/>
            <person name="Klostermeier U.C."/>
            <person name="Beiko R.G."/>
            <person name="Rosenstiel P."/>
            <person name="Hippler M."/>
            <person name="Laroche J."/>
        </authorList>
    </citation>
    <scope>NUCLEOTIDE SEQUENCE [LARGE SCALE GENOMIC DNA]</scope>
    <source>
        <strain evidence="1 2">CCMP1005</strain>
    </source>
</reference>
<evidence type="ECO:0000313" key="2">
    <source>
        <dbReference type="Proteomes" id="UP000266841"/>
    </source>
</evidence>
<sequence length="137" mass="15305">MSCALCALWGLTNEVDANSRSKQMPGTFYILLPRVASVPLYSPLAGTTEANGQQTSETNPVDQDFPYTSVDGALYVVPPKSTKKETYMHQTQSMSEPLLTRQLCRRRPGNNRRKIKPTKVDGILYVEGQRHTSKDND</sequence>
<keyword evidence="2" id="KW-1185">Reference proteome</keyword>
<gene>
    <name evidence="1" type="ORF">THAOC_13920</name>
</gene>
<organism evidence="1 2">
    <name type="scientific">Thalassiosira oceanica</name>
    <name type="common">Marine diatom</name>
    <dbReference type="NCBI Taxonomy" id="159749"/>
    <lineage>
        <taxon>Eukaryota</taxon>
        <taxon>Sar</taxon>
        <taxon>Stramenopiles</taxon>
        <taxon>Ochrophyta</taxon>
        <taxon>Bacillariophyta</taxon>
        <taxon>Coscinodiscophyceae</taxon>
        <taxon>Thalassiosirophycidae</taxon>
        <taxon>Thalassiosirales</taxon>
        <taxon>Thalassiosiraceae</taxon>
        <taxon>Thalassiosira</taxon>
    </lineage>
</organism>
<comment type="caution">
    <text evidence="1">The sequence shown here is derived from an EMBL/GenBank/DDBJ whole genome shotgun (WGS) entry which is preliminary data.</text>
</comment>
<dbReference type="EMBL" id="AGNL01016126">
    <property type="protein sequence ID" value="EJK65244.1"/>
    <property type="molecule type" value="Genomic_DNA"/>
</dbReference>